<reference evidence="11" key="1">
    <citation type="journal article" date="2015" name="Comput. Biol. Med.">
        <title>Genome-wide identification and structure-function studies of proteases and protease inhibitors in Cicer arietinum (chickpea).</title>
        <authorList>
            <person name="Sharma R."/>
            <person name="Suresh C.G."/>
        </authorList>
    </citation>
    <scope>NUCLEOTIDE SEQUENCE</scope>
</reference>
<dbReference type="InterPro" id="IPR025661">
    <property type="entry name" value="Pept_asp_AS"/>
</dbReference>
<dbReference type="FunFam" id="3.90.70.10:FF:000067">
    <property type="entry name" value="Senescence-specific cysteine protease"/>
    <property type="match status" value="1"/>
</dbReference>
<keyword evidence="3 8" id="KW-0732">Signal</keyword>
<evidence type="ECO:0000256" key="3">
    <source>
        <dbReference type="ARBA" id="ARBA00022729"/>
    </source>
</evidence>
<dbReference type="SUPFAM" id="SSF54001">
    <property type="entry name" value="Cysteine proteinases"/>
    <property type="match status" value="1"/>
</dbReference>
<evidence type="ECO:0000259" key="10">
    <source>
        <dbReference type="SMART" id="SM00848"/>
    </source>
</evidence>
<dbReference type="InterPro" id="IPR039417">
    <property type="entry name" value="Peptidase_C1A_papain-like"/>
</dbReference>
<evidence type="ECO:0000256" key="1">
    <source>
        <dbReference type="ARBA" id="ARBA00008455"/>
    </source>
</evidence>
<dbReference type="InterPro" id="IPR013201">
    <property type="entry name" value="Prot_inhib_I29"/>
</dbReference>
<proteinExistence type="inferred from homology"/>
<dbReference type="AlphaFoldDB" id="A0A0A7TZ08"/>
<dbReference type="PROSITE" id="PS00640">
    <property type="entry name" value="THIOL_PROTEASE_ASN"/>
    <property type="match status" value="1"/>
</dbReference>
<organism evidence="11">
    <name type="scientific">Cicer arietinum</name>
    <name type="common">Chickpea</name>
    <name type="synonym">Garbanzo</name>
    <dbReference type="NCBI Taxonomy" id="3827"/>
    <lineage>
        <taxon>Eukaryota</taxon>
        <taxon>Viridiplantae</taxon>
        <taxon>Streptophyta</taxon>
        <taxon>Embryophyta</taxon>
        <taxon>Tracheophyta</taxon>
        <taxon>Spermatophyta</taxon>
        <taxon>Magnoliopsida</taxon>
        <taxon>eudicotyledons</taxon>
        <taxon>Gunneridae</taxon>
        <taxon>Pentapetalae</taxon>
        <taxon>rosids</taxon>
        <taxon>fabids</taxon>
        <taxon>Fabales</taxon>
        <taxon>Fabaceae</taxon>
        <taxon>Papilionoideae</taxon>
        <taxon>50 kb inversion clade</taxon>
        <taxon>NPAAA clade</taxon>
        <taxon>Hologalegina</taxon>
        <taxon>IRL clade</taxon>
        <taxon>Cicereae</taxon>
        <taxon>Cicer</taxon>
    </lineage>
</organism>
<feature type="signal peptide" evidence="8">
    <location>
        <begin position="1"/>
        <end position="20"/>
    </location>
</feature>
<protein>
    <submittedName>
        <fullName evidence="11">Cysteine protease</fullName>
    </submittedName>
</protein>
<dbReference type="InterPro" id="IPR000668">
    <property type="entry name" value="Peptidase_C1A_C"/>
</dbReference>
<evidence type="ECO:0000256" key="2">
    <source>
        <dbReference type="ARBA" id="ARBA00022670"/>
    </source>
</evidence>
<sequence>MKHLIAICTIFLACAYPAMSRILYKSSVVEAHQQWMKQFGRSYSSIEEMEKRLKIFVENLEYIDKFNNNGSNKSYKLGLNHFSDLTSEEFIASHTGNKIPSSSSKKVSTAVPLNLRDDVPTNFDWISQGMSLVLRTKAHVLYVGSCSAFSAVAAVEGIVKIKTGNLISLSEQQLVDCVMENHGCDGGNMDNSFKSIIQTNGILSEVDYPYQQVAQTCKLNGQIPAAAKITGFVDVPANDEQQLLLAVAQQPVSVGIDVGSEFQSYKQGIYSGTCGDPFNHAVTAVGYGISEEGTKYWLIKNSWGEHWGENGYMRVLRESGEPGGQCGIAAHASYPTI</sequence>
<dbReference type="CDD" id="cd02248">
    <property type="entry name" value="Peptidase_C1A"/>
    <property type="match status" value="1"/>
</dbReference>
<keyword evidence="2 11" id="KW-0645">Protease</keyword>
<evidence type="ECO:0000256" key="7">
    <source>
        <dbReference type="ARBA" id="ARBA00023180"/>
    </source>
</evidence>
<feature type="domain" description="Cathepsin propeptide inhibitor" evidence="10">
    <location>
        <begin position="32"/>
        <end position="90"/>
    </location>
</feature>
<dbReference type="PANTHER" id="PTHR12411">
    <property type="entry name" value="CYSTEINE PROTEASE FAMILY C1-RELATED"/>
    <property type="match status" value="1"/>
</dbReference>
<dbReference type="Pfam" id="PF00112">
    <property type="entry name" value="Peptidase_C1"/>
    <property type="match status" value="1"/>
</dbReference>
<evidence type="ECO:0000313" key="11">
    <source>
        <dbReference type="EMBL" id="AJA74411.1"/>
    </source>
</evidence>
<feature type="domain" description="Peptidase C1A papain C-terminal" evidence="9">
    <location>
        <begin position="119"/>
        <end position="336"/>
    </location>
</feature>
<dbReference type="InterPro" id="IPR038765">
    <property type="entry name" value="Papain-like_cys_pep_sf"/>
</dbReference>
<keyword evidence="4" id="KW-0378">Hydrolase</keyword>
<accession>A0A0A7TZ08</accession>
<dbReference type="EMBL" id="KJ151791">
    <property type="protein sequence ID" value="AJA74411.1"/>
    <property type="molecule type" value="Genomic_DNA"/>
</dbReference>
<dbReference type="GO" id="GO:0008234">
    <property type="term" value="F:cysteine-type peptidase activity"/>
    <property type="evidence" value="ECO:0007669"/>
    <property type="project" value="UniProtKB-KW"/>
</dbReference>
<evidence type="ECO:0000256" key="8">
    <source>
        <dbReference type="SAM" id="SignalP"/>
    </source>
</evidence>
<keyword evidence="5" id="KW-0788">Thiol protease</keyword>
<keyword evidence="7" id="KW-0325">Glycoprotein</keyword>
<evidence type="ECO:0000259" key="9">
    <source>
        <dbReference type="SMART" id="SM00645"/>
    </source>
</evidence>
<dbReference type="GO" id="GO:0006508">
    <property type="term" value="P:proteolysis"/>
    <property type="evidence" value="ECO:0007669"/>
    <property type="project" value="UniProtKB-KW"/>
</dbReference>
<dbReference type="SMART" id="SM00848">
    <property type="entry name" value="Inhibitor_I29"/>
    <property type="match status" value="1"/>
</dbReference>
<evidence type="ECO:0000256" key="4">
    <source>
        <dbReference type="ARBA" id="ARBA00022801"/>
    </source>
</evidence>
<evidence type="ECO:0000256" key="5">
    <source>
        <dbReference type="ARBA" id="ARBA00022807"/>
    </source>
</evidence>
<dbReference type="InterPro" id="IPR013128">
    <property type="entry name" value="Peptidase_C1A"/>
</dbReference>
<name>A0A0A7TZ08_CICAR</name>
<dbReference type="Gene3D" id="3.90.70.10">
    <property type="entry name" value="Cysteine proteinases"/>
    <property type="match status" value="1"/>
</dbReference>
<evidence type="ECO:0000256" key="6">
    <source>
        <dbReference type="ARBA" id="ARBA00023157"/>
    </source>
</evidence>
<comment type="similarity">
    <text evidence="1">Belongs to the peptidase C1 family.</text>
</comment>
<keyword evidence="6" id="KW-1015">Disulfide bond</keyword>
<dbReference type="SMART" id="SM00645">
    <property type="entry name" value="Pept_C1"/>
    <property type="match status" value="1"/>
</dbReference>
<feature type="chain" id="PRO_5018749704" evidence="8">
    <location>
        <begin position="21"/>
        <end position="337"/>
    </location>
</feature>
<dbReference type="Pfam" id="PF08246">
    <property type="entry name" value="Inhibitor_I29"/>
    <property type="match status" value="1"/>
</dbReference>